<dbReference type="InterPro" id="IPR050857">
    <property type="entry name" value="D-2-hydroxyacid_DH"/>
</dbReference>
<reference evidence="7 8" key="1">
    <citation type="journal article" date="2016" name="BMC Genomics">
        <title>Consensus pan-genome assembly of the specialised wine bacterium Oenococcus oeni.</title>
        <authorList>
            <person name="Sternes P.R."/>
            <person name="Borneman A.R."/>
        </authorList>
    </citation>
    <scope>NUCLEOTIDE SEQUENCE [LARGE SCALE GENOMIC DNA]</scope>
    <source>
        <strain evidence="7 8">AWRIB661</strain>
    </source>
</reference>
<comment type="caution">
    <text evidence="7">The sequence shown here is derived from an EMBL/GenBank/DDBJ whole genome shotgun (WGS) entry which is preliminary data.</text>
</comment>
<dbReference type="Proteomes" id="UP000181728">
    <property type="component" value="Unassembled WGS sequence"/>
</dbReference>
<dbReference type="SUPFAM" id="SSF51735">
    <property type="entry name" value="NAD(P)-binding Rossmann-fold domains"/>
    <property type="match status" value="1"/>
</dbReference>
<organism evidence="7 8">
    <name type="scientific">Oenococcus oeni</name>
    <name type="common">Leuconostoc oenos</name>
    <dbReference type="NCBI Taxonomy" id="1247"/>
    <lineage>
        <taxon>Bacteria</taxon>
        <taxon>Bacillati</taxon>
        <taxon>Bacillota</taxon>
        <taxon>Bacilli</taxon>
        <taxon>Lactobacillales</taxon>
        <taxon>Lactobacillaceae</taxon>
        <taxon>Oenococcus</taxon>
    </lineage>
</organism>
<dbReference type="PANTHER" id="PTHR42789:SF1">
    <property type="entry name" value="D-ISOMER SPECIFIC 2-HYDROXYACID DEHYDROGENASE FAMILY PROTEIN (AFU_ORTHOLOGUE AFUA_6G10090)"/>
    <property type="match status" value="1"/>
</dbReference>
<evidence type="ECO:0000256" key="4">
    <source>
        <dbReference type="RuleBase" id="RU003719"/>
    </source>
</evidence>
<protein>
    <submittedName>
        <fullName evidence="7">Hydroxyacid dehydrogenase</fullName>
    </submittedName>
</protein>
<dbReference type="GO" id="GO:0016616">
    <property type="term" value="F:oxidoreductase activity, acting on the CH-OH group of donors, NAD or NADP as acceptor"/>
    <property type="evidence" value="ECO:0007669"/>
    <property type="project" value="InterPro"/>
</dbReference>
<keyword evidence="2 4" id="KW-0560">Oxidoreductase</keyword>
<evidence type="ECO:0000256" key="3">
    <source>
        <dbReference type="ARBA" id="ARBA00023027"/>
    </source>
</evidence>
<dbReference type="InterPro" id="IPR029753">
    <property type="entry name" value="D-isomer_DH_CS"/>
</dbReference>
<dbReference type="GO" id="GO:0051287">
    <property type="term" value="F:NAD binding"/>
    <property type="evidence" value="ECO:0007669"/>
    <property type="project" value="InterPro"/>
</dbReference>
<comment type="similarity">
    <text evidence="1 4">Belongs to the D-isomer specific 2-hydroxyacid dehydrogenase family.</text>
</comment>
<evidence type="ECO:0000259" key="5">
    <source>
        <dbReference type="Pfam" id="PF00389"/>
    </source>
</evidence>
<dbReference type="RefSeq" id="WP_032817498.1">
    <property type="nucleotide sequence ID" value="NZ_MLOK01000001.1"/>
</dbReference>
<evidence type="ECO:0000313" key="7">
    <source>
        <dbReference type="EMBL" id="OIM22269.1"/>
    </source>
</evidence>
<dbReference type="CDD" id="cd12178">
    <property type="entry name" value="2-Hacid_dh_13"/>
    <property type="match status" value="1"/>
</dbReference>
<dbReference type="FunFam" id="3.40.50.720:FF:000203">
    <property type="entry name" value="D-3-phosphoglycerate dehydrogenase (SerA)"/>
    <property type="match status" value="1"/>
</dbReference>
<evidence type="ECO:0000313" key="8">
    <source>
        <dbReference type="Proteomes" id="UP000181728"/>
    </source>
</evidence>
<feature type="domain" description="D-isomer specific 2-hydroxyacid dehydrogenase NAD-binding" evidence="6">
    <location>
        <begin position="110"/>
        <end position="287"/>
    </location>
</feature>
<dbReference type="InterPro" id="IPR036291">
    <property type="entry name" value="NAD(P)-bd_dom_sf"/>
</dbReference>
<evidence type="ECO:0000259" key="6">
    <source>
        <dbReference type="Pfam" id="PF02826"/>
    </source>
</evidence>
<name>A0A6N4A9P2_OENOE</name>
<dbReference type="Pfam" id="PF02826">
    <property type="entry name" value="2-Hacid_dh_C"/>
    <property type="match status" value="1"/>
</dbReference>
<dbReference type="Pfam" id="PF00389">
    <property type="entry name" value="2-Hacid_dh"/>
    <property type="match status" value="1"/>
</dbReference>
<proteinExistence type="inferred from homology"/>
<dbReference type="PANTHER" id="PTHR42789">
    <property type="entry name" value="D-ISOMER SPECIFIC 2-HYDROXYACID DEHYDROGENASE FAMILY PROTEIN (AFU_ORTHOLOGUE AFUA_6G10090)"/>
    <property type="match status" value="1"/>
</dbReference>
<dbReference type="EMBL" id="MLOK01000001">
    <property type="protein sequence ID" value="OIM22269.1"/>
    <property type="molecule type" value="Genomic_DNA"/>
</dbReference>
<dbReference type="AlphaFoldDB" id="A0A6N4A9P2"/>
<feature type="domain" description="D-isomer specific 2-hydroxyacid dehydrogenase catalytic" evidence="5">
    <location>
        <begin position="4"/>
        <end position="319"/>
    </location>
</feature>
<dbReference type="PROSITE" id="PS00671">
    <property type="entry name" value="D_2_HYDROXYACID_DH_3"/>
    <property type="match status" value="1"/>
</dbReference>
<dbReference type="PROSITE" id="PS00670">
    <property type="entry name" value="D_2_HYDROXYACID_DH_2"/>
    <property type="match status" value="1"/>
</dbReference>
<gene>
    <name evidence="7" type="ORF">ATX59_00145</name>
</gene>
<evidence type="ECO:0000256" key="1">
    <source>
        <dbReference type="ARBA" id="ARBA00005854"/>
    </source>
</evidence>
<dbReference type="InterPro" id="IPR006140">
    <property type="entry name" value="D-isomer_DH_NAD-bd"/>
</dbReference>
<sequence>MKNVLITAELPQVANSILQQAGLNVEIFKGDKLITKKELLDKVKDKDFLITSLSTDVDEDVINAAPKLKLIANFGAGFNNIDINSARAKEISVTNTPFVSTTSVAEVTAGLIISLSHRLVEGDNLMHAQGFNGWSPLFFLGHELSKKTLGIIGMGQIGKALAKRMQAFDMKIVYTQRHHLKEDEEKELHAAFLEKDELIKQSDVISLHLPLTKNTHHLLGAKEFATMKKTSFLINAARGPLIDENALLKSLKEKQLAGAALDVYEHEPEVDDQFKKMKNVILTPHIGNATIEARNAMAEVVAKNVVSVLNGEKPKYIVN</sequence>
<accession>A0A6N4A9P2</accession>
<keyword evidence="3" id="KW-0520">NAD</keyword>
<evidence type="ECO:0000256" key="2">
    <source>
        <dbReference type="ARBA" id="ARBA00023002"/>
    </source>
</evidence>
<dbReference type="Gene3D" id="3.40.50.720">
    <property type="entry name" value="NAD(P)-binding Rossmann-like Domain"/>
    <property type="match status" value="2"/>
</dbReference>
<dbReference type="SUPFAM" id="SSF52283">
    <property type="entry name" value="Formate/glycerate dehydrogenase catalytic domain-like"/>
    <property type="match status" value="1"/>
</dbReference>
<dbReference type="InterPro" id="IPR006139">
    <property type="entry name" value="D-isomer_2_OHA_DH_cat_dom"/>
</dbReference>